<dbReference type="AlphaFoldDB" id="A0A100XBJ7"/>
<dbReference type="Pfam" id="PF23721">
    <property type="entry name" value="DUF7162"/>
    <property type="match status" value="1"/>
</dbReference>
<gene>
    <name evidence="1" type="ORF">RMCT_0546</name>
</gene>
<dbReference type="SUPFAM" id="SSF140453">
    <property type="entry name" value="EsxAB dimer-like"/>
    <property type="match status" value="1"/>
</dbReference>
<protein>
    <recommendedName>
        <fullName evidence="3">ESX-1 secretion-associated protein</fullName>
    </recommendedName>
</protein>
<organism evidence="1 2">
    <name type="scientific">Mycolicibacterium thermoresistibile</name>
    <name type="common">Mycobacterium thermoresistibile</name>
    <dbReference type="NCBI Taxonomy" id="1797"/>
    <lineage>
        <taxon>Bacteria</taxon>
        <taxon>Bacillati</taxon>
        <taxon>Actinomycetota</taxon>
        <taxon>Actinomycetes</taxon>
        <taxon>Mycobacteriales</taxon>
        <taxon>Mycobacteriaceae</taxon>
        <taxon>Mycolicibacterium</taxon>
    </lineage>
</organism>
<evidence type="ECO:0008006" key="3">
    <source>
        <dbReference type="Google" id="ProtNLM"/>
    </source>
</evidence>
<reference evidence="2" key="2">
    <citation type="submission" date="2016-02" db="EMBL/GenBank/DDBJ databases">
        <title>Draft genome sequence of five rapidly growing Mycobacterium species.</title>
        <authorList>
            <person name="Katahira K."/>
            <person name="Gotou Y."/>
            <person name="Iida K."/>
            <person name="Ogura Y."/>
            <person name="Hayashi T."/>
        </authorList>
    </citation>
    <scope>NUCLEOTIDE SEQUENCE [LARGE SCALE GENOMIC DNA]</scope>
    <source>
        <strain evidence="2">JCM6362</strain>
    </source>
</reference>
<dbReference type="OMA" id="GRWHTAK"/>
<dbReference type="InterPro" id="IPR036689">
    <property type="entry name" value="ESAT-6-like_sf"/>
</dbReference>
<accession>A0A100XBJ7</accession>
<proteinExistence type="predicted"/>
<dbReference type="STRING" id="1797.RMCT_0546"/>
<dbReference type="OrthoDB" id="4763847at2"/>
<evidence type="ECO:0000313" key="1">
    <source>
        <dbReference type="EMBL" id="GAT13575.1"/>
    </source>
</evidence>
<dbReference type="EMBL" id="BCTB01000003">
    <property type="protein sequence ID" value="GAT13575.1"/>
    <property type="molecule type" value="Genomic_DNA"/>
</dbReference>
<comment type="caution">
    <text evidence="1">The sequence shown here is derived from an EMBL/GenBank/DDBJ whole genome shotgun (WGS) entry which is preliminary data.</text>
</comment>
<evidence type="ECO:0000313" key="2">
    <source>
        <dbReference type="Proteomes" id="UP000069654"/>
    </source>
</evidence>
<sequence>MGLSEPARVDVAALLAAADRYHLAADRIDATIRAELSALRFHGALAGTAYADRGDALRAAVDQVVERLRQWSRSAAAISAALRATAGRYAESDTSAARRIQLL</sequence>
<dbReference type="RefSeq" id="WP_003928036.1">
    <property type="nucleotide sequence ID" value="NZ_BCTB01000003.1"/>
</dbReference>
<dbReference type="InterPro" id="IPR055586">
    <property type="entry name" value="DUF7162"/>
</dbReference>
<dbReference type="GO" id="GO:0009306">
    <property type="term" value="P:protein secretion"/>
    <property type="evidence" value="ECO:0007669"/>
    <property type="project" value="InterPro"/>
</dbReference>
<dbReference type="Proteomes" id="UP000069654">
    <property type="component" value="Unassembled WGS sequence"/>
</dbReference>
<name>A0A100XBJ7_MYCTH</name>
<reference evidence="1 2" key="1">
    <citation type="journal article" date="2016" name="Genome Announc.">
        <title>Draft Genome Sequences of Five Rapidly Growing Mycobacterium Species, M. thermoresistibile, M. fortuitum subsp. acetamidolyticum, M. canariasense, M. brisbanense, and M. novocastrense.</title>
        <authorList>
            <person name="Katahira K."/>
            <person name="Ogura Y."/>
            <person name="Gotoh Y."/>
            <person name="Hayashi T."/>
        </authorList>
    </citation>
    <scope>NUCLEOTIDE SEQUENCE [LARGE SCALE GENOMIC DNA]</scope>
    <source>
        <strain evidence="1 2">JCM6362</strain>
    </source>
</reference>